<evidence type="ECO:0000256" key="4">
    <source>
        <dbReference type="ARBA" id="ARBA00022519"/>
    </source>
</evidence>
<dbReference type="AlphaFoldDB" id="A0A1I2MQ04"/>
<feature type="transmembrane region" description="Helical" evidence="10">
    <location>
        <begin position="146"/>
        <end position="166"/>
    </location>
</feature>
<dbReference type="PANTHER" id="PTHR30487">
    <property type="entry name" value="TYPE 4 PREPILIN-LIKE PROTEINS LEADER PEPTIDE-PROCESSING ENZYME"/>
    <property type="match status" value="1"/>
</dbReference>
<keyword evidence="14" id="KW-1185">Reference proteome</keyword>
<keyword evidence="9" id="KW-0489">Methyltransferase</keyword>
<feature type="transmembrane region" description="Helical" evidence="10">
    <location>
        <begin position="72"/>
        <end position="90"/>
    </location>
</feature>
<dbReference type="GO" id="GO:0004190">
    <property type="term" value="F:aspartic-type endopeptidase activity"/>
    <property type="evidence" value="ECO:0007669"/>
    <property type="project" value="UniProtKB-EC"/>
</dbReference>
<keyword evidence="9" id="KW-0808">Transferase</keyword>
<dbReference type="EC" id="2.1.1.-" evidence="9"/>
<evidence type="ECO:0000256" key="10">
    <source>
        <dbReference type="SAM" id="Phobius"/>
    </source>
</evidence>
<feature type="transmembrane region" description="Helical" evidence="10">
    <location>
        <begin position="97"/>
        <end position="115"/>
    </location>
</feature>
<accession>A0A1I2MQ04</accession>
<evidence type="ECO:0000259" key="11">
    <source>
        <dbReference type="Pfam" id="PF01478"/>
    </source>
</evidence>
<feature type="transmembrane region" description="Helical" evidence="10">
    <location>
        <begin position="6"/>
        <end position="26"/>
    </location>
</feature>
<evidence type="ECO:0000256" key="5">
    <source>
        <dbReference type="ARBA" id="ARBA00022692"/>
    </source>
</evidence>
<proteinExistence type="inferred from homology"/>
<comment type="catalytic activity">
    <reaction evidence="9">
        <text>Typically cleaves a -Gly-|-Phe- bond to release an N-terminal, basic peptide of 5-8 residues from type IV prepilin, and then N-methylates the new N-terminal amino group, the methyl donor being S-adenosyl-L-methionine.</text>
        <dbReference type="EC" id="3.4.23.43"/>
    </reaction>
</comment>
<name>A0A1I2MQ04_9FIRM</name>
<dbReference type="EMBL" id="FOOX01000001">
    <property type="protein sequence ID" value="SFF92980.1"/>
    <property type="molecule type" value="Genomic_DNA"/>
</dbReference>
<keyword evidence="4" id="KW-0997">Cell inner membrane</keyword>
<reference evidence="14" key="1">
    <citation type="submission" date="2016-10" db="EMBL/GenBank/DDBJ databases">
        <authorList>
            <person name="Varghese N."/>
            <person name="Submissions S."/>
        </authorList>
    </citation>
    <scope>NUCLEOTIDE SEQUENCE [LARGE SCALE GENOMIC DNA]</scope>
    <source>
        <strain evidence="14">DSM 17038</strain>
    </source>
</reference>
<dbReference type="InterPro" id="IPR000045">
    <property type="entry name" value="Prepilin_IV_endopep_pep"/>
</dbReference>
<protein>
    <recommendedName>
        <fullName evidence="9">Prepilin leader peptidase/N-methyltransferase</fullName>
        <ecNumber evidence="9">2.1.1.-</ecNumber>
        <ecNumber evidence="9">3.4.23.43</ecNumber>
    </recommendedName>
</protein>
<dbReference type="GO" id="GO:0032259">
    <property type="term" value="P:methylation"/>
    <property type="evidence" value="ECO:0007669"/>
    <property type="project" value="UniProtKB-KW"/>
</dbReference>
<evidence type="ECO:0000256" key="3">
    <source>
        <dbReference type="ARBA" id="ARBA00022475"/>
    </source>
</evidence>
<feature type="domain" description="Prepilin type IV endopeptidase peptidase" evidence="11">
    <location>
        <begin position="103"/>
        <end position="207"/>
    </location>
</feature>
<dbReference type="Gene3D" id="1.20.120.1220">
    <property type="match status" value="1"/>
</dbReference>
<evidence type="ECO:0000256" key="6">
    <source>
        <dbReference type="ARBA" id="ARBA00022989"/>
    </source>
</evidence>
<dbReference type="RefSeq" id="WP_092467546.1">
    <property type="nucleotide sequence ID" value="NZ_FOOX01000001.1"/>
</dbReference>
<feature type="transmembrane region" description="Helical" evidence="10">
    <location>
        <begin position="121"/>
        <end position="139"/>
    </location>
</feature>
<feature type="domain" description="Prepilin peptidase A24 N-terminal" evidence="12">
    <location>
        <begin position="10"/>
        <end position="92"/>
    </location>
</feature>
<keyword evidence="9" id="KW-0645">Protease</keyword>
<dbReference type="Proteomes" id="UP000199337">
    <property type="component" value="Unassembled WGS sequence"/>
</dbReference>
<keyword evidence="5 9" id="KW-0812">Transmembrane</keyword>
<dbReference type="OrthoDB" id="9789291at2"/>
<keyword evidence="6 10" id="KW-1133">Transmembrane helix</keyword>
<keyword evidence="9" id="KW-0378">Hydrolase</keyword>
<keyword evidence="7 10" id="KW-0472">Membrane</keyword>
<evidence type="ECO:0000256" key="9">
    <source>
        <dbReference type="RuleBase" id="RU003794"/>
    </source>
</evidence>
<keyword evidence="9" id="KW-0511">Multifunctional enzyme</keyword>
<feature type="transmembrane region" description="Helical" evidence="10">
    <location>
        <begin position="223"/>
        <end position="247"/>
    </location>
</feature>
<dbReference type="InterPro" id="IPR010627">
    <property type="entry name" value="Prepilin_pept_A24_N"/>
</dbReference>
<dbReference type="GO" id="GO:0006465">
    <property type="term" value="P:signal peptide processing"/>
    <property type="evidence" value="ECO:0007669"/>
    <property type="project" value="TreeGrafter"/>
</dbReference>
<dbReference type="EC" id="3.4.23.43" evidence="9"/>
<comment type="subcellular location">
    <subcellularLocation>
        <location evidence="1">Cell inner membrane</location>
        <topology evidence="1">Multi-pass membrane protein</topology>
    </subcellularLocation>
    <subcellularLocation>
        <location evidence="9">Cell membrane</location>
        <topology evidence="9">Multi-pass membrane protein</topology>
    </subcellularLocation>
</comment>
<dbReference type="InterPro" id="IPR050882">
    <property type="entry name" value="Prepilin_peptidase/N-MTase"/>
</dbReference>
<dbReference type="Pfam" id="PF01478">
    <property type="entry name" value="Peptidase_A24"/>
    <property type="match status" value="1"/>
</dbReference>
<evidence type="ECO:0000259" key="12">
    <source>
        <dbReference type="Pfam" id="PF06750"/>
    </source>
</evidence>
<dbReference type="STRING" id="341036.SAMN05660649_00051"/>
<evidence type="ECO:0000256" key="1">
    <source>
        <dbReference type="ARBA" id="ARBA00004429"/>
    </source>
</evidence>
<comment type="similarity">
    <text evidence="2 8">Belongs to the peptidase A24 family.</text>
</comment>
<evidence type="ECO:0000256" key="7">
    <source>
        <dbReference type="ARBA" id="ARBA00023136"/>
    </source>
</evidence>
<feature type="transmembrane region" description="Helical" evidence="10">
    <location>
        <begin position="186"/>
        <end position="211"/>
    </location>
</feature>
<comment type="function">
    <text evidence="9">Plays an essential role in type IV pili and type II pseudopili formation by proteolytically removing the leader sequence from substrate proteins and subsequently monomethylating the alpha-amino group of the newly exposed N-terminal phenylalanine.</text>
</comment>
<evidence type="ECO:0000313" key="14">
    <source>
        <dbReference type="Proteomes" id="UP000199337"/>
    </source>
</evidence>
<evidence type="ECO:0000256" key="8">
    <source>
        <dbReference type="RuleBase" id="RU003793"/>
    </source>
</evidence>
<organism evidence="13 14">
    <name type="scientific">Desulfotruncus arcticus DSM 17038</name>
    <dbReference type="NCBI Taxonomy" id="1121424"/>
    <lineage>
        <taxon>Bacteria</taxon>
        <taxon>Bacillati</taxon>
        <taxon>Bacillota</taxon>
        <taxon>Clostridia</taxon>
        <taxon>Eubacteriales</taxon>
        <taxon>Desulfallaceae</taxon>
        <taxon>Desulfotruncus</taxon>
    </lineage>
</organism>
<dbReference type="PRINTS" id="PR00864">
    <property type="entry name" value="PREPILNPTASE"/>
</dbReference>
<dbReference type="PANTHER" id="PTHR30487:SF0">
    <property type="entry name" value="PREPILIN LEADER PEPTIDASE_N-METHYLTRANSFERASE-RELATED"/>
    <property type="match status" value="1"/>
</dbReference>
<dbReference type="InterPro" id="IPR014032">
    <property type="entry name" value="Peptidase_A24A_bac"/>
</dbReference>
<sequence length="250" mass="27202">MIINFVFVFLLGTCIGSFLNVCILRIPKKQTVIAGSSYCYACGHKLNFLDMVPILSYLFLKGRCRYCGDKFSVQYPLVELFSGIMFLLVFIKHGFGLPSLMLWVLVSILIIAAVIDIYHRIIPDGLVITGVLAGIPLTVIQSPDKLINGLIGFLIAGIIMLAIAVVSKGGMGGGDIKLSALMGLYLGWRGVLLALFISFFFGGMTGIFLLLSGRKGRKDPVPFGPFLALGAVLTALWGNELLVWYLGLCR</sequence>
<dbReference type="GO" id="GO:0008168">
    <property type="term" value="F:methyltransferase activity"/>
    <property type="evidence" value="ECO:0007669"/>
    <property type="project" value="UniProtKB-KW"/>
</dbReference>
<dbReference type="GO" id="GO:0005886">
    <property type="term" value="C:plasma membrane"/>
    <property type="evidence" value="ECO:0007669"/>
    <property type="project" value="UniProtKB-SubCell"/>
</dbReference>
<dbReference type="Pfam" id="PF06750">
    <property type="entry name" value="A24_N_bact"/>
    <property type="match status" value="1"/>
</dbReference>
<evidence type="ECO:0000313" key="13">
    <source>
        <dbReference type="EMBL" id="SFF92980.1"/>
    </source>
</evidence>
<gene>
    <name evidence="13" type="ORF">SAMN05660649_00051</name>
</gene>
<evidence type="ECO:0000256" key="2">
    <source>
        <dbReference type="ARBA" id="ARBA00005801"/>
    </source>
</evidence>
<keyword evidence="3" id="KW-1003">Cell membrane</keyword>